<feature type="compositionally biased region" description="Acidic residues" evidence="5">
    <location>
        <begin position="37"/>
        <end position="47"/>
    </location>
</feature>
<dbReference type="SUPFAM" id="SSF109635">
    <property type="entry name" value="DnaK suppressor protein DksA, alpha-hairpin domain"/>
    <property type="match status" value="1"/>
</dbReference>
<dbReference type="GO" id="GO:0008270">
    <property type="term" value="F:zinc ion binding"/>
    <property type="evidence" value="ECO:0007669"/>
    <property type="project" value="UniProtKB-KW"/>
</dbReference>
<keyword evidence="3" id="KW-0862">Zinc</keyword>
<evidence type="ECO:0000259" key="6">
    <source>
        <dbReference type="Pfam" id="PF01258"/>
    </source>
</evidence>
<evidence type="ECO:0000256" key="4">
    <source>
        <dbReference type="PROSITE-ProRule" id="PRU00510"/>
    </source>
</evidence>
<dbReference type="AlphaFoldDB" id="A0A1G1Z5G2"/>
<dbReference type="InterPro" id="IPR037187">
    <property type="entry name" value="DnaK_N"/>
</dbReference>
<evidence type="ECO:0000313" key="8">
    <source>
        <dbReference type="Proteomes" id="UP000178515"/>
    </source>
</evidence>
<dbReference type="STRING" id="1797689.A3F24_02160"/>
<evidence type="ECO:0000256" key="5">
    <source>
        <dbReference type="SAM" id="MobiDB-lite"/>
    </source>
</evidence>
<dbReference type="Gene3D" id="1.20.120.910">
    <property type="entry name" value="DksA, coiled-coil domain"/>
    <property type="match status" value="1"/>
</dbReference>
<organism evidence="7 8">
    <name type="scientific">Candidatus Colwellbacteria bacterium RIFCSPHIGHO2_12_FULL_44_17</name>
    <dbReference type="NCBI Taxonomy" id="1797689"/>
    <lineage>
        <taxon>Bacteria</taxon>
        <taxon>Candidatus Colwelliibacteriota</taxon>
    </lineage>
</organism>
<evidence type="ECO:0000313" key="7">
    <source>
        <dbReference type="EMBL" id="OGY59853.1"/>
    </source>
</evidence>
<protein>
    <recommendedName>
        <fullName evidence="6">Zinc finger DksA/TraR C4-type domain-containing protein</fullName>
    </recommendedName>
</protein>
<feature type="zinc finger region" description="dksA C4-type" evidence="4">
    <location>
        <begin position="81"/>
        <end position="105"/>
    </location>
</feature>
<feature type="domain" description="Zinc finger DksA/TraR C4-type" evidence="6">
    <location>
        <begin position="76"/>
        <end position="107"/>
    </location>
</feature>
<sequence>MENGSLQQYKDALLKSKKEIEEELHTLDRVDFGDERTDPDEETDDSEERQKNLALEVVLKSRLQNVDRALEKIGKGTYGICERCTGKIEEKLLLVDPESRFCINCKKE</sequence>
<dbReference type="PANTHER" id="PTHR33823">
    <property type="entry name" value="RNA POLYMERASE-BINDING TRANSCRIPTION FACTOR DKSA-RELATED"/>
    <property type="match status" value="1"/>
</dbReference>
<dbReference type="Proteomes" id="UP000178515">
    <property type="component" value="Unassembled WGS sequence"/>
</dbReference>
<dbReference type="EMBL" id="MHIX01000007">
    <property type="protein sequence ID" value="OGY59853.1"/>
    <property type="molecule type" value="Genomic_DNA"/>
</dbReference>
<dbReference type="PROSITE" id="PS51128">
    <property type="entry name" value="ZF_DKSA_2"/>
    <property type="match status" value="1"/>
</dbReference>
<dbReference type="InterPro" id="IPR000962">
    <property type="entry name" value="Znf_DskA_TraR"/>
</dbReference>
<evidence type="ECO:0000256" key="2">
    <source>
        <dbReference type="ARBA" id="ARBA00022771"/>
    </source>
</evidence>
<keyword evidence="1" id="KW-0479">Metal-binding</keyword>
<reference evidence="7 8" key="1">
    <citation type="journal article" date="2016" name="Nat. Commun.">
        <title>Thousands of microbial genomes shed light on interconnected biogeochemical processes in an aquifer system.</title>
        <authorList>
            <person name="Anantharaman K."/>
            <person name="Brown C.T."/>
            <person name="Hug L.A."/>
            <person name="Sharon I."/>
            <person name="Castelle C.J."/>
            <person name="Probst A.J."/>
            <person name="Thomas B.C."/>
            <person name="Singh A."/>
            <person name="Wilkins M.J."/>
            <person name="Karaoz U."/>
            <person name="Brodie E.L."/>
            <person name="Williams K.H."/>
            <person name="Hubbard S.S."/>
            <person name="Banfield J.F."/>
        </authorList>
    </citation>
    <scope>NUCLEOTIDE SEQUENCE [LARGE SCALE GENOMIC DNA]</scope>
</reference>
<proteinExistence type="predicted"/>
<accession>A0A1G1Z5G2</accession>
<evidence type="ECO:0000256" key="1">
    <source>
        <dbReference type="ARBA" id="ARBA00022723"/>
    </source>
</evidence>
<feature type="region of interest" description="Disordered" evidence="5">
    <location>
        <begin position="26"/>
        <end position="51"/>
    </location>
</feature>
<name>A0A1G1Z5G2_9BACT</name>
<keyword evidence="2" id="KW-0863">Zinc-finger</keyword>
<dbReference type="Pfam" id="PF01258">
    <property type="entry name" value="zf-dskA_traR"/>
    <property type="match status" value="1"/>
</dbReference>
<gene>
    <name evidence="7" type="ORF">A3F24_02160</name>
</gene>
<feature type="compositionally biased region" description="Basic and acidic residues" evidence="5">
    <location>
        <begin position="26"/>
        <end position="36"/>
    </location>
</feature>
<evidence type="ECO:0000256" key="3">
    <source>
        <dbReference type="ARBA" id="ARBA00022833"/>
    </source>
</evidence>
<comment type="caution">
    <text evidence="7">The sequence shown here is derived from an EMBL/GenBank/DDBJ whole genome shotgun (WGS) entry which is preliminary data.</text>
</comment>
<dbReference type="PANTHER" id="PTHR33823:SF4">
    <property type="entry name" value="GENERAL STRESS PROTEIN 16O"/>
    <property type="match status" value="1"/>
</dbReference>
<dbReference type="SUPFAM" id="SSF57716">
    <property type="entry name" value="Glucocorticoid receptor-like (DNA-binding domain)"/>
    <property type="match status" value="1"/>
</dbReference>